<dbReference type="AlphaFoldDB" id="A0A9Q1LEA6"/>
<dbReference type="EMBL" id="JAJAGQ010000020">
    <property type="protein sequence ID" value="KAJ8533126.1"/>
    <property type="molecule type" value="Genomic_DNA"/>
</dbReference>
<protein>
    <submittedName>
        <fullName evidence="1">Uncharacterized protein</fullName>
    </submittedName>
</protein>
<comment type="caution">
    <text evidence="1">The sequence shown here is derived from an EMBL/GenBank/DDBJ whole genome shotgun (WGS) entry which is preliminary data.</text>
</comment>
<sequence length="100" mass="11412">MWWAGLLTRQSMKDAVTGCILFALATEMEETEVSGKLVACLHFISIMLVLVRELFEVYICTATIELEIDEFGCFISFDCQKIIWELVKGKLTISDGEIRR</sequence>
<accession>A0A9Q1LEA6</accession>
<proteinExistence type="predicted"/>
<keyword evidence="2" id="KW-1185">Reference proteome</keyword>
<organism evidence="1 2">
    <name type="scientific">Anisodus acutangulus</name>
    <dbReference type="NCBI Taxonomy" id="402998"/>
    <lineage>
        <taxon>Eukaryota</taxon>
        <taxon>Viridiplantae</taxon>
        <taxon>Streptophyta</taxon>
        <taxon>Embryophyta</taxon>
        <taxon>Tracheophyta</taxon>
        <taxon>Spermatophyta</taxon>
        <taxon>Magnoliopsida</taxon>
        <taxon>eudicotyledons</taxon>
        <taxon>Gunneridae</taxon>
        <taxon>Pentapetalae</taxon>
        <taxon>asterids</taxon>
        <taxon>lamiids</taxon>
        <taxon>Solanales</taxon>
        <taxon>Solanaceae</taxon>
        <taxon>Solanoideae</taxon>
        <taxon>Hyoscyameae</taxon>
        <taxon>Anisodus</taxon>
    </lineage>
</organism>
<evidence type="ECO:0000313" key="1">
    <source>
        <dbReference type="EMBL" id="KAJ8533126.1"/>
    </source>
</evidence>
<dbReference type="Proteomes" id="UP001152561">
    <property type="component" value="Unassembled WGS sequence"/>
</dbReference>
<name>A0A9Q1LEA6_9SOLA</name>
<reference evidence="2" key="1">
    <citation type="journal article" date="2023" name="Proc. Natl. Acad. Sci. U.S.A.">
        <title>Genomic and structural basis for evolution of tropane alkaloid biosynthesis.</title>
        <authorList>
            <person name="Wanga Y.-J."/>
            <person name="Taina T."/>
            <person name="Yua J.-Y."/>
            <person name="Lia J."/>
            <person name="Xua B."/>
            <person name="Chenc J."/>
            <person name="D'Auriad J.C."/>
            <person name="Huanga J.-P."/>
            <person name="Huanga S.-X."/>
        </authorList>
    </citation>
    <scope>NUCLEOTIDE SEQUENCE [LARGE SCALE GENOMIC DNA]</scope>
    <source>
        <strain evidence="2">cv. KIB-2019</strain>
    </source>
</reference>
<gene>
    <name evidence="1" type="ORF">K7X08_016015</name>
</gene>
<evidence type="ECO:0000313" key="2">
    <source>
        <dbReference type="Proteomes" id="UP001152561"/>
    </source>
</evidence>